<dbReference type="EMBL" id="CAJNOU010000049">
    <property type="protein sequence ID" value="CAF0833778.1"/>
    <property type="molecule type" value="Genomic_DNA"/>
</dbReference>
<protein>
    <submittedName>
        <fullName evidence="3">Uncharacterized protein</fullName>
    </submittedName>
</protein>
<comment type="caution">
    <text evidence="3">The sequence shown here is derived from an EMBL/GenBank/DDBJ whole genome shotgun (WGS) entry which is preliminary data.</text>
</comment>
<dbReference type="Proteomes" id="UP000663889">
    <property type="component" value="Unassembled WGS sequence"/>
</dbReference>
<name>A0A813R8Z6_9BILA</name>
<dbReference type="OrthoDB" id="10029368at2759"/>
<dbReference type="EMBL" id="CAJNOL010000001">
    <property type="protein sequence ID" value="CAF0725180.1"/>
    <property type="molecule type" value="Genomic_DNA"/>
</dbReference>
<proteinExistence type="predicted"/>
<evidence type="ECO:0000313" key="1">
    <source>
        <dbReference type="EMBL" id="CAF0725180.1"/>
    </source>
</evidence>
<keyword evidence="5" id="KW-1185">Reference proteome</keyword>
<dbReference type="Proteomes" id="UP000663870">
    <property type="component" value="Unassembled WGS sequence"/>
</dbReference>
<evidence type="ECO:0000313" key="4">
    <source>
        <dbReference type="EMBL" id="CAF0833778.1"/>
    </source>
</evidence>
<evidence type="ECO:0000313" key="2">
    <source>
        <dbReference type="EMBL" id="CAF0726677.1"/>
    </source>
</evidence>
<dbReference type="EMBL" id="CAJNOL010000002">
    <property type="protein sequence ID" value="CAF0726677.1"/>
    <property type="molecule type" value="Genomic_DNA"/>
</dbReference>
<dbReference type="AlphaFoldDB" id="A0A813R8Z6"/>
<dbReference type="Proteomes" id="UP000663882">
    <property type="component" value="Unassembled WGS sequence"/>
</dbReference>
<reference evidence="3" key="1">
    <citation type="submission" date="2021-02" db="EMBL/GenBank/DDBJ databases">
        <authorList>
            <person name="Nowell W R."/>
        </authorList>
    </citation>
    <scope>NUCLEOTIDE SEQUENCE</scope>
</reference>
<evidence type="ECO:0000313" key="3">
    <source>
        <dbReference type="EMBL" id="CAF0780161.1"/>
    </source>
</evidence>
<evidence type="ECO:0000313" key="5">
    <source>
        <dbReference type="Proteomes" id="UP000663870"/>
    </source>
</evidence>
<gene>
    <name evidence="2" type="ORF">JXQ802_LOCUS180</name>
    <name evidence="1" type="ORF">JXQ802_LOCUS77</name>
    <name evidence="3" type="ORF">RFH988_LOCUS2853</name>
    <name evidence="4" type="ORF">SEV965_LOCUS2254</name>
</gene>
<evidence type="ECO:0000313" key="6">
    <source>
        <dbReference type="Proteomes" id="UP000663882"/>
    </source>
</evidence>
<organism evidence="3 6">
    <name type="scientific">Rotaria sordida</name>
    <dbReference type="NCBI Taxonomy" id="392033"/>
    <lineage>
        <taxon>Eukaryota</taxon>
        <taxon>Metazoa</taxon>
        <taxon>Spiralia</taxon>
        <taxon>Gnathifera</taxon>
        <taxon>Rotifera</taxon>
        <taxon>Eurotatoria</taxon>
        <taxon>Bdelloidea</taxon>
        <taxon>Philodinida</taxon>
        <taxon>Philodinidae</taxon>
        <taxon>Rotaria</taxon>
    </lineage>
</organism>
<accession>A0A813R8Z6</accession>
<dbReference type="EMBL" id="CAJNOO010000064">
    <property type="protein sequence ID" value="CAF0780161.1"/>
    <property type="molecule type" value="Genomic_DNA"/>
</dbReference>
<sequence>MWICRLIHTSFSSAKLAAVSIEKTKLQSFVASLVSSGQFSCVSDVVPYEESSLFDFSSYFKHFSSITNEIMSPISFGQTLLVADIIPTTMKLLHEFLLKNLII</sequence>